<evidence type="ECO:0000313" key="1">
    <source>
        <dbReference type="EMBL" id="KAH9481978.1"/>
    </source>
</evidence>
<proteinExistence type="predicted"/>
<keyword evidence="2" id="KW-1185">Reference proteome</keyword>
<accession>A0ACB8H2G3</accession>
<sequence length="729" mass="82698">MSIPTITNLNDFRAGLAKLNEKIRFGLENGNLTEIIDRHWDLVTAIATSRATNCVAEKQKSSNKFLFDFLLAYGKARQKNKHASPEFLNEMKNLLQKTENASQQSEAKAKETRARRSSERRSATSQNHTEVSHPVEQEAEASTIRSLKRHRVDDVTPSCERSPKRFHDIEAASDEDDEFIPSHNPSPSEAESDKNTPDPKRPYPKPKRAKPRARTLVSNLREKSEKPTREKSEKPTREKSEKPTHDDRPPAKATKWIHVQGCEMGCKGRSEAIERCSDVDDNESITSELEEDRKPDAKSRRGQTLKLVKVETSTPDLELSKPIADSNRREAKGKGKMLAVDPSTYSQKGEDAEMDTQSDDTKKIVRKAEVPGPTNNQPDGRAGHFSSVSIQTEDMSVKTWMGWMQDDFVRTQNESVSLPLPQRPTYIRNWDGDEEGSDSRPKQDRTTEERLKTLECQTDKILERMKKIDDQLQSNDNGFDYMAGKLAFFISMVQMLDKKSDMVNNFHGEVIHRMTLLRREMNAMAHDIYISHGSEDEHHMYHDTGVQAGDIPDGNHTFKKYSDITVLGLHPALASIEVRGLPRASLTGYAHQLETRALDSFRPAAAARGTAHQLKTCASARFPTRRCRARRLHAMRTNWKRAHRTVSDPPLPRAALTRYAHQLETRALDSFRPAAATRGAAHQLKTCASARFPTRRCRARRLHAMRTNWKRAHRTVSDPPLPCAARRTN</sequence>
<protein>
    <submittedName>
        <fullName evidence="1">Uncharacterized protein</fullName>
    </submittedName>
</protein>
<dbReference type="Proteomes" id="UP000664032">
    <property type="component" value="Unassembled WGS sequence"/>
</dbReference>
<gene>
    <name evidence="1" type="ORF">JR316_0006508</name>
</gene>
<evidence type="ECO:0000313" key="2">
    <source>
        <dbReference type="Proteomes" id="UP000664032"/>
    </source>
</evidence>
<name>A0ACB8H2G3_PSICU</name>
<organism evidence="1 2">
    <name type="scientific">Psilocybe cubensis</name>
    <name type="common">Psychedelic mushroom</name>
    <name type="synonym">Stropharia cubensis</name>
    <dbReference type="NCBI Taxonomy" id="181762"/>
    <lineage>
        <taxon>Eukaryota</taxon>
        <taxon>Fungi</taxon>
        <taxon>Dikarya</taxon>
        <taxon>Basidiomycota</taxon>
        <taxon>Agaricomycotina</taxon>
        <taxon>Agaricomycetes</taxon>
        <taxon>Agaricomycetidae</taxon>
        <taxon>Agaricales</taxon>
        <taxon>Agaricineae</taxon>
        <taxon>Strophariaceae</taxon>
        <taxon>Psilocybe</taxon>
    </lineage>
</organism>
<comment type="caution">
    <text evidence="1">The sequence shown here is derived from an EMBL/GenBank/DDBJ whole genome shotgun (WGS) entry which is preliminary data.</text>
</comment>
<dbReference type="EMBL" id="JAFIQS020000005">
    <property type="protein sequence ID" value="KAH9481978.1"/>
    <property type="molecule type" value="Genomic_DNA"/>
</dbReference>
<reference evidence="1" key="1">
    <citation type="submission" date="2021-10" db="EMBL/GenBank/DDBJ databases">
        <title>Psilocybe cubensis genome.</title>
        <authorList>
            <person name="Mckernan K.J."/>
            <person name="Crawford S."/>
            <person name="Trippe A."/>
            <person name="Kane L.T."/>
            <person name="Mclaughlin S."/>
        </authorList>
    </citation>
    <scope>NUCLEOTIDE SEQUENCE</scope>
    <source>
        <strain evidence="1">MGC-MH-2018</strain>
    </source>
</reference>